<evidence type="ECO:0000313" key="2">
    <source>
        <dbReference type="Proteomes" id="UP000320176"/>
    </source>
</evidence>
<evidence type="ECO:0000313" key="1">
    <source>
        <dbReference type="EMBL" id="TWU02870.1"/>
    </source>
</evidence>
<comment type="caution">
    <text evidence="1">The sequence shown here is derived from an EMBL/GenBank/DDBJ whole genome shotgun (WGS) entry which is preliminary data.</text>
</comment>
<protein>
    <submittedName>
        <fullName evidence="1">Uncharacterized protein</fullName>
    </submittedName>
</protein>
<name>A0A5C6AT30_9BACT</name>
<accession>A0A5C6AT30</accession>
<organism evidence="1 2">
    <name type="scientific">Stieleria varia</name>
    <dbReference type="NCBI Taxonomy" id="2528005"/>
    <lineage>
        <taxon>Bacteria</taxon>
        <taxon>Pseudomonadati</taxon>
        <taxon>Planctomycetota</taxon>
        <taxon>Planctomycetia</taxon>
        <taxon>Pirellulales</taxon>
        <taxon>Pirellulaceae</taxon>
        <taxon>Stieleria</taxon>
    </lineage>
</organism>
<proteinExistence type="predicted"/>
<sequence length="262" mass="29629">MSRHAMSPDELRSEIQSAVDAIVQETHEADWSEDFLSLSLVMKVREVLGTAGGETEPDAARHSFDLQAYKITGEAESKHGDIAFVVTRQTLHGPMTGVGFYEAKASIDGHRYPTFDFRQLQRLCTKTPRLSYLFYSKDGGNAESCDWPTAVTAHDFPRFKVRTVDANYLRRCRNPNAALHTHGLTFGHHFVNRLLSGRDLDYSRSPENAVKRWLDVTRRATAIIVSVVVQDTTLPRIEIHPDCPGYPDAKRLTFENDRPRLT</sequence>
<dbReference type="RefSeq" id="WP_146521116.1">
    <property type="nucleotide sequence ID" value="NZ_CP151726.1"/>
</dbReference>
<dbReference type="Proteomes" id="UP000320176">
    <property type="component" value="Unassembled WGS sequence"/>
</dbReference>
<keyword evidence="2" id="KW-1185">Reference proteome</keyword>
<gene>
    <name evidence="1" type="ORF">Pla52n_39300</name>
</gene>
<dbReference type="OrthoDB" id="7065090at2"/>
<dbReference type="AlphaFoldDB" id="A0A5C6AT30"/>
<reference evidence="1 2" key="1">
    <citation type="submission" date="2019-02" db="EMBL/GenBank/DDBJ databases">
        <title>Deep-cultivation of Planctomycetes and their phenomic and genomic characterization uncovers novel biology.</title>
        <authorList>
            <person name="Wiegand S."/>
            <person name="Jogler M."/>
            <person name="Boedeker C."/>
            <person name="Pinto D."/>
            <person name="Vollmers J."/>
            <person name="Rivas-Marin E."/>
            <person name="Kohn T."/>
            <person name="Peeters S.H."/>
            <person name="Heuer A."/>
            <person name="Rast P."/>
            <person name="Oberbeckmann S."/>
            <person name="Bunk B."/>
            <person name="Jeske O."/>
            <person name="Meyerdierks A."/>
            <person name="Storesund J.E."/>
            <person name="Kallscheuer N."/>
            <person name="Luecker S."/>
            <person name="Lage O.M."/>
            <person name="Pohl T."/>
            <person name="Merkel B.J."/>
            <person name="Hornburger P."/>
            <person name="Mueller R.-W."/>
            <person name="Bruemmer F."/>
            <person name="Labrenz M."/>
            <person name="Spormann A.M."/>
            <person name="Op Den Camp H."/>
            <person name="Overmann J."/>
            <person name="Amann R."/>
            <person name="Jetten M.S.M."/>
            <person name="Mascher T."/>
            <person name="Medema M.H."/>
            <person name="Devos D.P."/>
            <person name="Kaster A.-K."/>
            <person name="Ovreas L."/>
            <person name="Rohde M."/>
            <person name="Galperin M.Y."/>
            <person name="Jogler C."/>
        </authorList>
    </citation>
    <scope>NUCLEOTIDE SEQUENCE [LARGE SCALE GENOMIC DNA]</scope>
    <source>
        <strain evidence="1 2">Pla52n</strain>
    </source>
</reference>
<dbReference type="EMBL" id="SJPN01000004">
    <property type="protein sequence ID" value="TWU02870.1"/>
    <property type="molecule type" value="Genomic_DNA"/>
</dbReference>